<evidence type="ECO:0000313" key="3">
    <source>
        <dbReference type="EMBL" id="CAK9222825.1"/>
    </source>
</evidence>
<dbReference type="InterPro" id="IPR037381">
    <property type="entry name" value="RFWD3"/>
</dbReference>
<dbReference type="PROSITE" id="PS50089">
    <property type="entry name" value="ZF_RING_2"/>
    <property type="match status" value="1"/>
</dbReference>
<keyword evidence="4" id="KW-1185">Reference proteome</keyword>
<accession>A0ABP0UIZ2</accession>
<evidence type="ECO:0000259" key="2">
    <source>
        <dbReference type="PROSITE" id="PS50089"/>
    </source>
</evidence>
<dbReference type="PANTHER" id="PTHR16047:SF7">
    <property type="entry name" value="E3 UBIQUITIN-PROTEIN LIGASE RFWD3"/>
    <property type="match status" value="1"/>
</dbReference>
<dbReference type="PANTHER" id="PTHR16047">
    <property type="entry name" value="RFWD3 PROTEIN"/>
    <property type="match status" value="1"/>
</dbReference>
<gene>
    <name evidence="3" type="ORF">CSSPTR1EN2_LOCUS16444</name>
</gene>
<dbReference type="Proteomes" id="UP001497512">
    <property type="component" value="Chromosome 4"/>
</dbReference>
<evidence type="ECO:0000313" key="4">
    <source>
        <dbReference type="Proteomes" id="UP001497512"/>
    </source>
</evidence>
<dbReference type="InterPro" id="IPR001841">
    <property type="entry name" value="Znf_RING"/>
</dbReference>
<dbReference type="InterPro" id="IPR013083">
    <property type="entry name" value="Znf_RING/FYVE/PHD"/>
</dbReference>
<dbReference type="Pfam" id="PF13639">
    <property type="entry name" value="zf-RING_2"/>
    <property type="match status" value="1"/>
</dbReference>
<protein>
    <recommendedName>
        <fullName evidence="2">RING-type domain-containing protein</fullName>
    </recommendedName>
</protein>
<keyword evidence="1" id="KW-0479">Metal-binding</keyword>
<keyword evidence="1" id="KW-0863">Zinc-finger</keyword>
<feature type="domain" description="RING-type" evidence="2">
    <location>
        <begin position="27"/>
        <end position="54"/>
    </location>
</feature>
<keyword evidence="1" id="KW-0862">Zinc</keyword>
<dbReference type="SUPFAM" id="SSF57850">
    <property type="entry name" value="RING/U-box"/>
    <property type="match status" value="1"/>
</dbReference>
<sequence>MGKQMWSHVQYAWKHGRALGGICSLACGHLFGKSCIKRWLRQAGKKQGKCPQCKCWARVEDLRMVYVPRITVIDGEGQQIMQEVGVLRAQNAQLKM</sequence>
<dbReference type="EMBL" id="OZ019896">
    <property type="protein sequence ID" value="CAK9222825.1"/>
    <property type="molecule type" value="Genomic_DNA"/>
</dbReference>
<proteinExistence type="predicted"/>
<reference evidence="3" key="1">
    <citation type="submission" date="2024-02" db="EMBL/GenBank/DDBJ databases">
        <authorList>
            <consortium name="ELIXIR-Norway"/>
            <consortium name="Elixir Norway"/>
        </authorList>
    </citation>
    <scope>NUCLEOTIDE SEQUENCE</scope>
</reference>
<organism evidence="3 4">
    <name type="scientific">Sphagnum troendelagicum</name>
    <dbReference type="NCBI Taxonomy" id="128251"/>
    <lineage>
        <taxon>Eukaryota</taxon>
        <taxon>Viridiplantae</taxon>
        <taxon>Streptophyta</taxon>
        <taxon>Embryophyta</taxon>
        <taxon>Bryophyta</taxon>
        <taxon>Sphagnophytina</taxon>
        <taxon>Sphagnopsida</taxon>
        <taxon>Sphagnales</taxon>
        <taxon>Sphagnaceae</taxon>
        <taxon>Sphagnum</taxon>
    </lineage>
</organism>
<name>A0ABP0UIZ2_9BRYO</name>
<dbReference type="Gene3D" id="3.30.40.10">
    <property type="entry name" value="Zinc/RING finger domain, C3HC4 (zinc finger)"/>
    <property type="match status" value="1"/>
</dbReference>
<evidence type="ECO:0000256" key="1">
    <source>
        <dbReference type="PROSITE-ProRule" id="PRU00175"/>
    </source>
</evidence>